<evidence type="ECO:0000313" key="2">
    <source>
        <dbReference type="EMBL" id="CAB3227638.1"/>
    </source>
</evidence>
<evidence type="ECO:0000313" key="3">
    <source>
        <dbReference type="Proteomes" id="UP000494256"/>
    </source>
</evidence>
<feature type="chain" id="PRO_5035809202" evidence="1">
    <location>
        <begin position="22"/>
        <end position="183"/>
    </location>
</feature>
<protein>
    <submittedName>
        <fullName evidence="2">Uncharacterized protein</fullName>
    </submittedName>
</protein>
<comment type="caution">
    <text evidence="2">The sequence shown here is derived from an EMBL/GenBank/DDBJ whole genome shotgun (WGS) entry which is preliminary data.</text>
</comment>
<dbReference type="EMBL" id="CADEBD010000279">
    <property type="protein sequence ID" value="CAB3227638.1"/>
    <property type="molecule type" value="Genomic_DNA"/>
</dbReference>
<sequence length="183" mass="22066">MYRGLKCILTFIYSPILLTLSQEYGEQNPPTTEESEELTDPVHPDLDAFLDVDGVYGLYTTQNFEYVNWQHYYEDEPYFLKEDYYHVVLIDARCSADHVKCLSNLEMPIPVCAYFWKTQVEYHRYKVFESYCHVYLENCLHRHRRYRMLNYGGCYLNNDEYPSKWQYPPHEPSPFDIPYNTWG</sequence>
<dbReference type="Proteomes" id="UP000494256">
    <property type="component" value="Unassembled WGS sequence"/>
</dbReference>
<name>A0A8S0Z6Y6_ARCPL</name>
<dbReference type="AlphaFoldDB" id="A0A8S0Z6Y6"/>
<keyword evidence="1" id="KW-0732">Signal</keyword>
<organism evidence="2 3">
    <name type="scientific">Arctia plantaginis</name>
    <name type="common">Wood tiger moth</name>
    <name type="synonym">Phalaena plantaginis</name>
    <dbReference type="NCBI Taxonomy" id="874455"/>
    <lineage>
        <taxon>Eukaryota</taxon>
        <taxon>Metazoa</taxon>
        <taxon>Ecdysozoa</taxon>
        <taxon>Arthropoda</taxon>
        <taxon>Hexapoda</taxon>
        <taxon>Insecta</taxon>
        <taxon>Pterygota</taxon>
        <taxon>Neoptera</taxon>
        <taxon>Endopterygota</taxon>
        <taxon>Lepidoptera</taxon>
        <taxon>Glossata</taxon>
        <taxon>Ditrysia</taxon>
        <taxon>Noctuoidea</taxon>
        <taxon>Erebidae</taxon>
        <taxon>Arctiinae</taxon>
        <taxon>Arctia</taxon>
    </lineage>
</organism>
<proteinExistence type="predicted"/>
<reference evidence="2 3" key="1">
    <citation type="submission" date="2020-04" db="EMBL/GenBank/DDBJ databases">
        <authorList>
            <person name="Wallbank WR R."/>
            <person name="Pardo Diaz C."/>
            <person name="Kozak K."/>
            <person name="Martin S."/>
            <person name="Jiggins C."/>
            <person name="Moest M."/>
            <person name="Warren A I."/>
            <person name="Byers J.R.P. K."/>
            <person name="Montejo-Kovacevich G."/>
            <person name="Yen C E."/>
        </authorList>
    </citation>
    <scope>NUCLEOTIDE SEQUENCE [LARGE SCALE GENOMIC DNA]</scope>
</reference>
<accession>A0A8S0Z6Y6</accession>
<evidence type="ECO:0000256" key="1">
    <source>
        <dbReference type="SAM" id="SignalP"/>
    </source>
</evidence>
<dbReference type="OrthoDB" id="1294322at2759"/>
<feature type="signal peptide" evidence="1">
    <location>
        <begin position="1"/>
        <end position="21"/>
    </location>
</feature>
<gene>
    <name evidence="2" type="ORF">APLA_LOCUS3146</name>
</gene>